<dbReference type="PANTHER" id="PTHR43877">
    <property type="entry name" value="AMINOALKYLPHOSPHONATE N-ACETYLTRANSFERASE-RELATED-RELATED"/>
    <property type="match status" value="1"/>
</dbReference>
<dbReference type="InterPro" id="IPR050832">
    <property type="entry name" value="Bact_Acetyltransf"/>
</dbReference>
<dbReference type="InterPro" id="IPR016181">
    <property type="entry name" value="Acyl_CoA_acyltransferase"/>
</dbReference>
<dbReference type="GO" id="GO:0016747">
    <property type="term" value="F:acyltransferase activity, transferring groups other than amino-acyl groups"/>
    <property type="evidence" value="ECO:0007669"/>
    <property type="project" value="InterPro"/>
</dbReference>
<dbReference type="InterPro" id="IPR000182">
    <property type="entry name" value="GNAT_dom"/>
</dbReference>
<feature type="domain" description="N-acetyltransferase" evidence="3">
    <location>
        <begin position="65"/>
        <end position="207"/>
    </location>
</feature>
<accession>A0A2W4KTE7</accession>
<dbReference type="SUPFAM" id="SSF55729">
    <property type="entry name" value="Acyl-CoA N-acyltransferases (Nat)"/>
    <property type="match status" value="1"/>
</dbReference>
<evidence type="ECO:0000313" key="4">
    <source>
        <dbReference type="EMBL" id="PZM91799.1"/>
    </source>
</evidence>
<name>A0A2W4KTE7_9PSEU</name>
<evidence type="ECO:0000256" key="2">
    <source>
        <dbReference type="ARBA" id="ARBA00023315"/>
    </source>
</evidence>
<dbReference type="Gene3D" id="3.40.630.30">
    <property type="match status" value="1"/>
</dbReference>
<gene>
    <name evidence="4" type="ORF">DIU77_16470</name>
</gene>
<proteinExistence type="predicted"/>
<reference evidence="4" key="1">
    <citation type="submission" date="2018-05" db="EMBL/GenBank/DDBJ databases">
        <authorList>
            <person name="Lanie J.A."/>
            <person name="Ng W.-L."/>
            <person name="Kazmierczak K.M."/>
            <person name="Andrzejewski T.M."/>
            <person name="Davidsen T.M."/>
            <person name="Wayne K.J."/>
            <person name="Tettelin H."/>
            <person name="Glass J.I."/>
            <person name="Rusch D."/>
            <person name="Podicherti R."/>
            <person name="Tsui H.-C.T."/>
            <person name="Winkler M.E."/>
        </authorList>
    </citation>
    <scope>NUCLEOTIDE SEQUENCE</scope>
    <source>
        <strain evidence="4">ZC4RG45</strain>
    </source>
</reference>
<dbReference type="Pfam" id="PF08445">
    <property type="entry name" value="FR47"/>
    <property type="match status" value="1"/>
</dbReference>
<keyword evidence="1 4" id="KW-0808">Transferase</keyword>
<dbReference type="STRING" id="1111738.GCA_000427905_03049"/>
<protein>
    <submittedName>
        <fullName evidence="4">N-acetyltransferase</fullName>
    </submittedName>
</protein>
<sequence length="207" mass="22639">MSGVTIDHIPALAEFLRDIGVELAGVSGPCEVADAFAEKWGSSTTAAMRMRCYRLAELIPPDVPGSMRLAQAEDIPLLEAWEAAFFHDAQMPVGRPNHRRQIVQSLALGNAHGLWHDDGVVRSMARASAQLHGMSRVGMVYTPPEHRRCGYGAAVTAAVSQWALDQGARDVVLFTDLDNPTSNSIYQKIGYRPVYDAVEYRFPTTVA</sequence>
<keyword evidence="2" id="KW-0012">Acyltransferase</keyword>
<dbReference type="AlphaFoldDB" id="A0A2W4KTE7"/>
<dbReference type="InterPro" id="IPR013653">
    <property type="entry name" value="GCN5-like_dom"/>
</dbReference>
<dbReference type="CDD" id="cd04301">
    <property type="entry name" value="NAT_SF"/>
    <property type="match status" value="1"/>
</dbReference>
<evidence type="ECO:0000256" key="1">
    <source>
        <dbReference type="ARBA" id="ARBA00022679"/>
    </source>
</evidence>
<dbReference type="EMBL" id="QGUI01000742">
    <property type="protein sequence ID" value="PZM91799.1"/>
    <property type="molecule type" value="Genomic_DNA"/>
</dbReference>
<comment type="caution">
    <text evidence="4">The sequence shown here is derived from an EMBL/GenBank/DDBJ whole genome shotgun (WGS) entry which is preliminary data.</text>
</comment>
<organism evidence="4">
    <name type="scientific">Thermocrispum agreste</name>
    <dbReference type="NCBI Taxonomy" id="37925"/>
    <lineage>
        <taxon>Bacteria</taxon>
        <taxon>Bacillati</taxon>
        <taxon>Actinomycetota</taxon>
        <taxon>Actinomycetes</taxon>
        <taxon>Pseudonocardiales</taxon>
        <taxon>Pseudonocardiaceae</taxon>
        <taxon>Thermocrispum</taxon>
    </lineage>
</organism>
<dbReference type="PROSITE" id="PS51186">
    <property type="entry name" value="GNAT"/>
    <property type="match status" value="1"/>
</dbReference>
<evidence type="ECO:0000259" key="3">
    <source>
        <dbReference type="PROSITE" id="PS51186"/>
    </source>
</evidence>